<proteinExistence type="predicted"/>
<dbReference type="AlphaFoldDB" id="A0A1G1YQJ2"/>
<reference evidence="1 2" key="1">
    <citation type="journal article" date="2016" name="Nat. Commun.">
        <title>Thousands of microbial genomes shed light on interconnected biogeochemical processes in an aquifer system.</title>
        <authorList>
            <person name="Anantharaman K."/>
            <person name="Brown C.T."/>
            <person name="Hug L.A."/>
            <person name="Sharon I."/>
            <person name="Castelle C.J."/>
            <person name="Probst A.J."/>
            <person name="Thomas B.C."/>
            <person name="Singh A."/>
            <person name="Wilkins M.J."/>
            <person name="Karaoz U."/>
            <person name="Brodie E.L."/>
            <person name="Williams K.H."/>
            <person name="Hubbard S.S."/>
            <person name="Banfield J.F."/>
        </authorList>
    </citation>
    <scope>NUCLEOTIDE SEQUENCE [LARGE SCALE GENOMIC DNA]</scope>
</reference>
<evidence type="ECO:0000313" key="2">
    <source>
        <dbReference type="Proteomes" id="UP000178944"/>
    </source>
</evidence>
<protein>
    <submittedName>
        <fullName evidence="1">Uncharacterized protein</fullName>
    </submittedName>
</protein>
<dbReference type="EMBL" id="MHIQ01000030">
    <property type="protein sequence ID" value="OGY54622.1"/>
    <property type="molecule type" value="Genomic_DNA"/>
</dbReference>
<accession>A0A1G1YQJ2</accession>
<organism evidence="1 2">
    <name type="scientific">Candidatus Buchananbacteria bacterium RIFCSPLOWO2_01_FULL_56_15</name>
    <dbReference type="NCBI Taxonomy" id="1797547"/>
    <lineage>
        <taxon>Bacteria</taxon>
        <taxon>Candidatus Buchananiibacteriota</taxon>
    </lineage>
</organism>
<comment type="caution">
    <text evidence="1">The sequence shown here is derived from an EMBL/GenBank/DDBJ whole genome shotgun (WGS) entry which is preliminary data.</text>
</comment>
<sequence length="162" mass="17909">MLRYWKKLLVVVVVLVAGVAFGFVYRQAVQADDLTKITRARVRDERCIQLVRNVVRYKLHVAAEYRLTRGQAVHLQLLRAEGLGVDRIDDGRIICPHGKVIDLGVVGSPPTPACPLVSKSVAFATSKPPRHSTWRPVEDRAGPAASVVAKSVPSPIREVITW</sequence>
<dbReference type="Proteomes" id="UP000178944">
    <property type="component" value="Unassembled WGS sequence"/>
</dbReference>
<evidence type="ECO:0000313" key="1">
    <source>
        <dbReference type="EMBL" id="OGY54622.1"/>
    </source>
</evidence>
<gene>
    <name evidence="1" type="ORF">A2951_03050</name>
</gene>
<name>A0A1G1YQJ2_9BACT</name>